<sequence length="194" mass="21409">MPKKVFLLSTWIVTTVSALAASLSFYHQFHPSPALAPLLAGTINPVYAALPQITYQITAQAYAADARPVMIDKYLTRYQSPLAGYGQIITQVADAHQLDPYLFIAIAQQESNLCKKIPTNSYNCWGWGIHSQGTLRFDSYEQAITTIIAGLTQNYIGKGLIEPADIMRKYTPLSSGSWAAGVNQFLEELRSGEF</sequence>
<dbReference type="SUPFAM" id="SSF53955">
    <property type="entry name" value="Lysozyme-like"/>
    <property type="match status" value="1"/>
</dbReference>
<evidence type="ECO:0000256" key="1">
    <source>
        <dbReference type="SAM" id="SignalP"/>
    </source>
</evidence>
<feature type="signal peptide" evidence="1">
    <location>
        <begin position="1"/>
        <end position="20"/>
    </location>
</feature>
<name>A0A1G1VJW1_9BACT</name>
<keyword evidence="1" id="KW-0732">Signal</keyword>
<dbReference type="EMBL" id="MHCH01000064">
    <property type="protein sequence ID" value="OGY15547.1"/>
    <property type="molecule type" value="Genomic_DNA"/>
</dbReference>
<accession>A0A1G1VJW1</accession>
<protein>
    <recommendedName>
        <fullName evidence="4">Mannosyl-glycoprotein endo-beta-N-acetylglucosamidase-like domain-containing protein</fullName>
    </recommendedName>
</protein>
<gene>
    <name evidence="2" type="ORF">A2784_01060</name>
</gene>
<feature type="chain" id="PRO_5009581017" description="Mannosyl-glycoprotein endo-beta-N-acetylglucosamidase-like domain-containing protein" evidence="1">
    <location>
        <begin position="21"/>
        <end position="194"/>
    </location>
</feature>
<evidence type="ECO:0000313" key="2">
    <source>
        <dbReference type="EMBL" id="OGY15547.1"/>
    </source>
</evidence>
<dbReference type="AlphaFoldDB" id="A0A1G1VJW1"/>
<dbReference type="Gene3D" id="1.10.530.10">
    <property type="match status" value="1"/>
</dbReference>
<dbReference type="Proteomes" id="UP000177324">
    <property type="component" value="Unassembled WGS sequence"/>
</dbReference>
<organism evidence="2 3">
    <name type="scientific">Candidatus Chisholmbacteria bacterium RIFCSPHIGHO2_01_FULL_48_12</name>
    <dbReference type="NCBI Taxonomy" id="1797589"/>
    <lineage>
        <taxon>Bacteria</taxon>
        <taxon>Candidatus Chisholmiibacteriota</taxon>
    </lineage>
</organism>
<evidence type="ECO:0000313" key="3">
    <source>
        <dbReference type="Proteomes" id="UP000177324"/>
    </source>
</evidence>
<evidence type="ECO:0008006" key="4">
    <source>
        <dbReference type="Google" id="ProtNLM"/>
    </source>
</evidence>
<proteinExistence type="predicted"/>
<reference evidence="2 3" key="1">
    <citation type="journal article" date="2016" name="Nat. Commun.">
        <title>Thousands of microbial genomes shed light on interconnected biogeochemical processes in an aquifer system.</title>
        <authorList>
            <person name="Anantharaman K."/>
            <person name="Brown C.T."/>
            <person name="Hug L.A."/>
            <person name="Sharon I."/>
            <person name="Castelle C.J."/>
            <person name="Probst A.J."/>
            <person name="Thomas B.C."/>
            <person name="Singh A."/>
            <person name="Wilkins M.J."/>
            <person name="Karaoz U."/>
            <person name="Brodie E.L."/>
            <person name="Williams K.H."/>
            <person name="Hubbard S.S."/>
            <person name="Banfield J.F."/>
        </authorList>
    </citation>
    <scope>NUCLEOTIDE SEQUENCE [LARGE SCALE GENOMIC DNA]</scope>
</reference>
<comment type="caution">
    <text evidence="2">The sequence shown here is derived from an EMBL/GenBank/DDBJ whole genome shotgun (WGS) entry which is preliminary data.</text>
</comment>
<dbReference type="InterPro" id="IPR023346">
    <property type="entry name" value="Lysozyme-like_dom_sf"/>
</dbReference>